<dbReference type="Pfam" id="PF08340">
    <property type="entry name" value="YicC-like_C"/>
    <property type="match status" value="1"/>
</dbReference>
<dbReference type="NCBIfam" id="TIGR00255">
    <property type="entry name" value="YicC/YloC family endoribonuclease"/>
    <property type="match status" value="1"/>
</dbReference>
<comment type="caution">
    <text evidence="8">The sequence shown here is derived from an EMBL/GenBank/DDBJ whole genome shotgun (WGS) entry which is preliminary data.</text>
</comment>
<keyword evidence="2" id="KW-0540">Nuclease</keyword>
<dbReference type="PANTHER" id="PTHR30636">
    <property type="entry name" value="UPF0701 PROTEIN YICC"/>
    <property type="match status" value="1"/>
</dbReference>
<evidence type="ECO:0000256" key="5">
    <source>
        <dbReference type="ARBA" id="ARBA00035648"/>
    </source>
</evidence>
<dbReference type="PANTHER" id="PTHR30636:SF3">
    <property type="entry name" value="UPF0701 PROTEIN YICC"/>
    <property type="match status" value="1"/>
</dbReference>
<evidence type="ECO:0000313" key="9">
    <source>
        <dbReference type="Proteomes" id="UP000241899"/>
    </source>
</evidence>
<accession>A0A2T4JJP6</accession>
<evidence type="ECO:0000256" key="4">
    <source>
        <dbReference type="ARBA" id="ARBA00022801"/>
    </source>
</evidence>
<dbReference type="InterPro" id="IPR005229">
    <property type="entry name" value="YicC/YloC-like"/>
</dbReference>
<evidence type="ECO:0000256" key="1">
    <source>
        <dbReference type="ARBA" id="ARBA00001968"/>
    </source>
</evidence>
<dbReference type="Pfam" id="PF03755">
    <property type="entry name" value="YicC-like_N"/>
    <property type="match status" value="1"/>
</dbReference>
<evidence type="ECO:0000259" key="7">
    <source>
        <dbReference type="Pfam" id="PF08340"/>
    </source>
</evidence>
<feature type="domain" description="Endoribonuclease YicC-like N-terminal" evidence="6">
    <location>
        <begin position="2"/>
        <end position="159"/>
    </location>
</feature>
<comment type="cofactor">
    <cofactor evidence="1">
        <name>a divalent metal cation</name>
        <dbReference type="ChEBI" id="CHEBI:60240"/>
    </cofactor>
</comment>
<sequence length="296" mass="30926">MIVSMTGFAARQGAGAGCDWVWDIRSVNGKGLDLRLRLPDGIEGLEPALREAVGRVASRGNVSVTLRLSRPGAAEVAQLNPAGLEAALTLLERITAAANARGLELAAPRATDLATLRGVTEPATPAPDTGALRAALLADLPPLLAEFDAMRRAEGAALARVLAGQIDRIAALTEAAALAAEARRPEAAEALRAALARVMESAPGADPARVAQELAMIAVKSDVTEELDRLRAHVAAARALLHMPGPVGRKFDFLAQEFGREANTLCSKAGSAALTAIGLDLKHVIDQMREQIQNVE</sequence>
<gene>
    <name evidence="8" type="ORF">C5F46_05930</name>
</gene>
<keyword evidence="3" id="KW-0255">Endonuclease</keyword>
<keyword evidence="4" id="KW-0378">Hydrolase</keyword>
<comment type="similarity">
    <text evidence="5">Belongs to the YicC/YloC family.</text>
</comment>
<dbReference type="InterPro" id="IPR013551">
    <property type="entry name" value="YicC-like_C"/>
</dbReference>
<dbReference type="Proteomes" id="UP000241899">
    <property type="component" value="Unassembled WGS sequence"/>
</dbReference>
<dbReference type="GO" id="GO:0016787">
    <property type="term" value="F:hydrolase activity"/>
    <property type="evidence" value="ECO:0007669"/>
    <property type="project" value="UniProtKB-KW"/>
</dbReference>
<proteinExistence type="inferred from homology"/>
<evidence type="ECO:0000256" key="2">
    <source>
        <dbReference type="ARBA" id="ARBA00022722"/>
    </source>
</evidence>
<feature type="domain" description="Endoribonuclease YicC-like C-terminal" evidence="7">
    <location>
        <begin position="182"/>
        <end position="296"/>
    </location>
</feature>
<protein>
    <submittedName>
        <fullName evidence="8">YicC family protein</fullName>
    </submittedName>
</protein>
<name>A0A2T4JJP6_9RHOB</name>
<evidence type="ECO:0000313" key="8">
    <source>
        <dbReference type="EMBL" id="PTE18140.1"/>
    </source>
</evidence>
<evidence type="ECO:0000259" key="6">
    <source>
        <dbReference type="Pfam" id="PF03755"/>
    </source>
</evidence>
<dbReference type="GO" id="GO:0004521">
    <property type="term" value="F:RNA endonuclease activity"/>
    <property type="evidence" value="ECO:0007669"/>
    <property type="project" value="InterPro"/>
</dbReference>
<keyword evidence="9" id="KW-1185">Reference proteome</keyword>
<reference evidence="8 9" key="1">
    <citation type="submission" date="2018-03" db="EMBL/GenBank/DDBJ databases">
        <title>Rhodobacter veldkampii.</title>
        <authorList>
            <person name="Meyer T.E."/>
            <person name="Miller S."/>
            <person name="Lodha T."/>
            <person name="Gandham S."/>
            <person name="Chintalapati S."/>
            <person name="Chintalapati V.R."/>
        </authorList>
    </citation>
    <scope>NUCLEOTIDE SEQUENCE [LARGE SCALE GENOMIC DNA]</scope>
    <source>
        <strain evidence="8 9">DSM 11550</strain>
    </source>
</reference>
<dbReference type="OrthoDB" id="9771229at2"/>
<evidence type="ECO:0000256" key="3">
    <source>
        <dbReference type="ARBA" id="ARBA00022759"/>
    </source>
</evidence>
<dbReference type="AlphaFoldDB" id="A0A2T4JJP6"/>
<organism evidence="8 9">
    <name type="scientific">Phaeovulum veldkampii DSM 11550</name>
    <dbReference type="NCBI Taxonomy" id="1185920"/>
    <lineage>
        <taxon>Bacteria</taxon>
        <taxon>Pseudomonadati</taxon>
        <taxon>Pseudomonadota</taxon>
        <taxon>Alphaproteobacteria</taxon>
        <taxon>Rhodobacterales</taxon>
        <taxon>Paracoccaceae</taxon>
        <taxon>Phaeovulum</taxon>
    </lineage>
</organism>
<dbReference type="InterPro" id="IPR013527">
    <property type="entry name" value="YicC-like_N"/>
</dbReference>
<dbReference type="EMBL" id="PZKF01000010">
    <property type="protein sequence ID" value="PTE18140.1"/>
    <property type="molecule type" value="Genomic_DNA"/>
</dbReference>
<dbReference type="RefSeq" id="WP_107324498.1">
    <property type="nucleotide sequence ID" value="NZ_NHSP01000013.1"/>
</dbReference>